<dbReference type="KEGG" id="mpd:MCP_0038"/>
<proteinExistence type="predicted"/>
<protein>
    <submittedName>
        <fullName evidence="1">Uncharacterized protein</fullName>
    </submittedName>
</protein>
<reference evidence="1 2" key="1">
    <citation type="journal article" date="2007" name="Appl. Environ. Microbiol.">
        <title>Isolation of key methanogens for global methane emission from rice paddy fields: a novel isolate affiliated with the clone cluster rice cluster I.</title>
        <authorList>
            <person name="Sakai S."/>
            <person name="Imachi H."/>
            <person name="Sekiguchi Y."/>
            <person name="Ohashi A."/>
            <person name="Harada H."/>
            <person name="Kamagata Y."/>
        </authorList>
    </citation>
    <scope>NUCLEOTIDE SEQUENCE [LARGE SCALE GENOMIC DNA]</scope>
    <source>
        <strain evidence="2">DSM 17711 / JCM 13418 / NBRC 101707 / SANAE</strain>
    </source>
</reference>
<accession>D1YUI8</accession>
<dbReference type="AlphaFoldDB" id="D1YUI8"/>
<reference evidence="2" key="3">
    <citation type="journal article" date="2011" name="PLoS ONE">
        <title>Genome sequence of a mesophilic hydrogenotrophic methanogen Methanocella paludicola, the first cultivated representative of the order Methanocellales.</title>
        <authorList>
            <person name="Sakai S."/>
            <person name="Takaki Y."/>
            <person name="Shimamura S."/>
            <person name="Sekine M."/>
            <person name="Tajima T."/>
            <person name="Kosugi H."/>
            <person name="Ichikawa N."/>
            <person name="Tasumi E."/>
            <person name="Hiraki A.T."/>
            <person name="Shimizu A."/>
            <person name="Kato Y."/>
            <person name="Nishiko R."/>
            <person name="Mori K."/>
            <person name="Fujita N."/>
            <person name="Imachi H."/>
            <person name="Takai K."/>
        </authorList>
    </citation>
    <scope>NUCLEOTIDE SEQUENCE [LARGE SCALE GENOMIC DNA]</scope>
    <source>
        <strain evidence="2">DSM 17711 / JCM 13418 / NBRC 101707 / SANAE</strain>
    </source>
</reference>
<sequence length="142" mass="15319">MFGSPLGSPFGSLFGHSPLTGYGLGNYPYYSMPSTTSYSIFDDDVFSGFGDAFSGSLFGQKDYGTPPEEAIKDTLVGSNLTYNGGFMSIPLQYRLDETDIGEIAGTQYDGEDAWKVRVGQAGVYWDVILDETGTEVLKASQV</sequence>
<dbReference type="EMBL" id="AP011532">
    <property type="protein sequence ID" value="BAI60110.1"/>
    <property type="molecule type" value="Genomic_DNA"/>
</dbReference>
<reference evidence="1 2" key="2">
    <citation type="journal article" date="2008" name="Int. J. Syst. Evol. Microbiol.">
        <title>Methanocella paludicola gen. nov., sp. nov., a methane-producing archaeon, the first isolate of the lineage 'Rice Cluster I', and proposal of the new archaeal order Methanocellales ord. nov.</title>
        <authorList>
            <person name="Sakai S."/>
            <person name="Imachi H."/>
            <person name="Hanada S."/>
            <person name="Ohashi A."/>
            <person name="Harada H."/>
            <person name="Kamagata Y."/>
        </authorList>
    </citation>
    <scope>NUCLEOTIDE SEQUENCE [LARGE SCALE GENOMIC DNA]</scope>
    <source>
        <strain evidence="2">DSM 17711 / JCM 13418 / NBRC 101707 / SANAE</strain>
    </source>
</reference>
<evidence type="ECO:0000313" key="2">
    <source>
        <dbReference type="Proteomes" id="UP000001882"/>
    </source>
</evidence>
<keyword evidence="2" id="KW-1185">Reference proteome</keyword>
<gene>
    <name evidence="1" type="ordered locus">MCP_0038</name>
</gene>
<dbReference type="Proteomes" id="UP000001882">
    <property type="component" value="Chromosome"/>
</dbReference>
<dbReference type="eggNOG" id="arCOG11110">
    <property type="taxonomic scope" value="Archaea"/>
</dbReference>
<organism evidence="1 2">
    <name type="scientific">Methanocella paludicola (strain DSM 17711 / JCM 13418 / NBRC 101707 / SANAE)</name>
    <dbReference type="NCBI Taxonomy" id="304371"/>
    <lineage>
        <taxon>Archaea</taxon>
        <taxon>Methanobacteriati</taxon>
        <taxon>Methanobacteriota</taxon>
        <taxon>Stenosarchaea group</taxon>
        <taxon>Methanomicrobia</taxon>
        <taxon>Methanocellales</taxon>
        <taxon>Methanocellaceae</taxon>
        <taxon>Methanocella</taxon>
    </lineage>
</organism>
<dbReference type="STRING" id="304371.MCP_0038"/>
<evidence type="ECO:0000313" key="1">
    <source>
        <dbReference type="EMBL" id="BAI60110.1"/>
    </source>
</evidence>
<dbReference type="InParanoid" id="D1YUI8"/>
<name>D1YUI8_METPS</name>